<protein>
    <recommendedName>
        <fullName evidence="4">Alpha/beta hydrolase fold-3 domain-containing protein</fullName>
    </recommendedName>
</protein>
<keyword evidence="6" id="KW-1185">Reference proteome</keyword>
<dbReference type="Gramene" id="TVU04679">
    <property type="protein sequence ID" value="TVU04679"/>
    <property type="gene ID" value="EJB05_47809"/>
</dbReference>
<evidence type="ECO:0000259" key="4">
    <source>
        <dbReference type="Pfam" id="PF07859"/>
    </source>
</evidence>
<dbReference type="GO" id="GO:0016787">
    <property type="term" value="F:hydrolase activity"/>
    <property type="evidence" value="ECO:0007669"/>
    <property type="project" value="UniProtKB-KW"/>
</dbReference>
<feature type="region of interest" description="Disordered" evidence="3">
    <location>
        <begin position="84"/>
        <end position="123"/>
    </location>
</feature>
<proteinExistence type="inferred from homology"/>
<dbReference type="OrthoDB" id="408631at2759"/>
<dbReference type="InterPro" id="IPR013094">
    <property type="entry name" value="AB_hydrolase_3"/>
</dbReference>
<dbReference type="Gene3D" id="3.40.50.1820">
    <property type="entry name" value="alpha/beta hydrolase"/>
    <property type="match status" value="1"/>
</dbReference>
<dbReference type="EMBL" id="RWGY01000051">
    <property type="protein sequence ID" value="TVU04679.1"/>
    <property type="molecule type" value="Genomic_DNA"/>
</dbReference>
<evidence type="ECO:0000256" key="1">
    <source>
        <dbReference type="ARBA" id="ARBA00010515"/>
    </source>
</evidence>
<evidence type="ECO:0000256" key="2">
    <source>
        <dbReference type="ARBA" id="ARBA00022801"/>
    </source>
</evidence>
<dbReference type="InterPro" id="IPR029058">
    <property type="entry name" value="AB_hydrolase_fold"/>
</dbReference>
<dbReference type="Pfam" id="PF07859">
    <property type="entry name" value="Abhydrolase_3"/>
    <property type="match status" value="1"/>
</dbReference>
<feature type="domain" description="Alpha/beta hydrolase fold-3" evidence="4">
    <location>
        <begin position="193"/>
        <end position="408"/>
    </location>
</feature>
<reference evidence="5 6" key="1">
    <citation type="journal article" date="2019" name="Sci. Rep.">
        <title>A high-quality genome of Eragrostis curvula grass provides insights into Poaceae evolution and supports new strategies to enhance forage quality.</title>
        <authorList>
            <person name="Carballo J."/>
            <person name="Santos B.A.C.M."/>
            <person name="Zappacosta D."/>
            <person name="Garbus I."/>
            <person name="Selva J.P."/>
            <person name="Gallo C.A."/>
            <person name="Diaz A."/>
            <person name="Albertini E."/>
            <person name="Caccamo M."/>
            <person name="Echenique V."/>
        </authorList>
    </citation>
    <scope>NUCLEOTIDE SEQUENCE [LARGE SCALE GENOMIC DNA]</scope>
    <source>
        <strain evidence="6">cv. Victoria</strain>
        <tissue evidence="5">Leaf</tissue>
    </source>
</reference>
<keyword evidence="2" id="KW-0378">Hydrolase</keyword>
<dbReference type="InterPro" id="IPR002168">
    <property type="entry name" value="Lipase_GDXG_HIS_AS"/>
</dbReference>
<name>A0A5J9T002_9POAL</name>
<accession>A0A5J9T002</accession>
<feature type="compositionally biased region" description="Basic residues" evidence="3">
    <location>
        <begin position="93"/>
        <end position="105"/>
    </location>
</feature>
<dbReference type="Proteomes" id="UP000324897">
    <property type="component" value="Unassembled WGS sequence"/>
</dbReference>
<comment type="similarity">
    <text evidence="1">Belongs to the 'GDXG' lipolytic enzyme family.</text>
</comment>
<dbReference type="PROSITE" id="PS01173">
    <property type="entry name" value="LIPASE_GDXG_HIS"/>
    <property type="match status" value="1"/>
</dbReference>
<comment type="caution">
    <text evidence="5">The sequence shown here is derived from an EMBL/GenBank/DDBJ whole genome shotgun (WGS) entry which is preliminary data.</text>
</comment>
<dbReference type="InterPro" id="IPR050466">
    <property type="entry name" value="Carboxylest/Gibb_receptor"/>
</dbReference>
<organism evidence="5 6">
    <name type="scientific">Eragrostis curvula</name>
    <name type="common">weeping love grass</name>
    <dbReference type="NCBI Taxonomy" id="38414"/>
    <lineage>
        <taxon>Eukaryota</taxon>
        <taxon>Viridiplantae</taxon>
        <taxon>Streptophyta</taxon>
        <taxon>Embryophyta</taxon>
        <taxon>Tracheophyta</taxon>
        <taxon>Spermatophyta</taxon>
        <taxon>Magnoliopsida</taxon>
        <taxon>Liliopsida</taxon>
        <taxon>Poales</taxon>
        <taxon>Poaceae</taxon>
        <taxon>PACMAD clade</taxon>
        <taxon>Chloridoideae</taxon>
        <taxon>Eragrostideae</taxon>
        <taxon>Eragrostidinae</taxon>
        <taxon>Eragrostis</taxon>
    </lineage>
</organism>
<dbReference type="PANTHER" id="PTHR23024:SF393">
    <property type="entry name" value="OS08G0547800 PROTEIN"/>
    <property type="match status" value="1"/>
</dbReference>
<evidence type="ECO:0000313" key="5">
    <source>
        <dbReference type="EMBL" id="TVU04679.1"/>
    </source>
</evidence>
<feature type="non-terminal residue" evidence="5">
    <location>
        <position position="1"/>
    </location>
</feature>
<sequence>MSTSAAAAASPSTSLSSVDRLLRPWYRRHSVDPFPAKSHHRHPRASLRHGLAHRCRGSLTVVVSGDSLFKVLRFLNSLKIKVSLPRGPESSSRRPRNIATRRRQAREREGSRAMGDSTSSVKTTAKKSNNLFMQIIVHDDGTVTRPEVPALPPSDSPAGAVRSRDVPLDAARGSYLRLYLPNPAPAAAKLPVVLYFHGGGFVVFSAASFFYHNFCQTMAAAVPALVASLEYRLAPEHRLPAAYEDAAAAVAWLRGAAPADPWVAAHGDLSRCFVMGASSGGNMAFFASVRTTNNGDLAPVAATVRGLLLHQPYFGGVERTPSEAWSEHDAVLPLEANDKLWRLALPVGADRDHEFCNPVKALPHDAVAGLPRCLVTGNTADPLIDRQREFVRWLRDRGVDVVAKTDSPGYHAGELFVPNKAQELCAAVREFVLASSIIFTRL</sequence>
<dbReference type="AlphaFoldDB" id="A0A5J9T002"/>
<dbReference type="PANTHER" id="PTHR23024">
    <property type="entry name" value="ARYLACETAMIDE DEACETYLASE"/>
    <property type="match status" value="1"/>
</dbReference>
<dbReference type="SUPFAM" id="SSF53474">
    <property type="entry name" value="alpha/beta-Hydrolases"/>
    <property type="match status" value="1"/>
</dbReference>
<evidence type="ECO:0000313" key="6">
    <source>
        <dbReference type="Proteomes" id="UP000324897"/>
    </source>
</evidence>
<gene>
    <name evidence="5" type="ORF">EJB05_47809</name>
</gene>
<evidence type="ECO:0000256" key="3">
    <source>
        <dbReference type="SAM" id="MobiDB-lite"/>
    </source>
</evidence>